<feature type="binding site" evidence="3">
    <location>
        <position position="128"/>
    </location>
    <ligand>
        <name>a divalent metal cation</name>
        <dbReference type="ChEBI" id="CHEBI:60240"/>
        <label>2</label>
    </ligand>
</feature>
<dbReference type="EMBL" id="QNBC01000019">
    <property type="protein sequence ID" value="RKX67520.1"/>
    <property type="molecule type" value="Genomic_DNA"/>
</dbReference>
<name>A0A660SBZ1_UNCT6</name>
<dbReference type="InterPro" id="IPR001130">
    <property type="entry name" value="TatD-like"/>
</dbReference>
<accession>A0A660SBZ1</accession>
<evidence type="ECO:0000256" key="2">
    <source>
        <dbReference type="ARBA" id="ARBA00022801"/>
    </source>
</evidence>
<dbReference type="SUPFAM" id="SSF51556">
    <property type="entry name" value="Metallo-dependent hydrolases"/>
    <property type="match status" value="1"/>
</dbReference>
<dbReference type="Gene3D" id="3.20.20.140">
    <property type="entry name" value="Metal-dependent hydrolases"/>
    <property type="match status" value="1"/>
</dbReference>
<feature type="binding site" evidence="3">
    <location>
        <position position="8"/>
    </location>
    <ligand>
        <name>a divalent metal cation</name>
        <dbReference type="ChEBI" id="CHEBI:60240"/>
        <label>1</label>
    </ligand>
</feature>
<dbReference type="Proteomes" id="UP000282321">
    <property type="component" value="Unassembled WGS sequence"/>
</dbReference>
<sequence>MIVDSHCHLQMEDFSNDLPSVISNAKTEGICSFVVIGFDLESSIKAMNLARKYEFIHPVYGIHPYDTNKYALTVFKEIEDLIAEYRPIAIGETGLDYYRDYSPKEKQRIFFNEHIEVANKYDLPIVTHIRDAFDDSFRILKESKRRRDILHCFTGTINDVEHFKSLDMFFGITGIITFKNSPLKEVVNSIPNNRLLIETDSPYLSPVPKRGKRNEPANIVYTLMTLADHMKTDAESLESLLLKNTEEAYRFKFNECKKRT</sequence>
<dbReference type="NCBIfam" id="TIGR00010">
    <property type="entry name" value="YchF/TatD family DNA exonuclease"/>
    <property type="match status" value="1"/>
</dbReference>
<dbReference type="FunFam" id="3.20.20.140:FF:000005">
    <property type="entry name" value="TatD family hydrolase"/>
    <property type="match status" value="1"/>
</dbReference>
<keyword evidence="2 4" id="KW-0378">Hydrolase</keyword>
<evidence type="ECO:0000313" key="4">
    <source>
        <dbReference type="EMBL" id="RKX67520.1"/>
    </source>
</evidence>
<dbReference type="GO" id="GO:0046872">
    <property type="term" value="F:metal ion binding"/>
    <property type="evidence" value="ECO:0007669"/>
    <property type="project" value="UniProtKB-KW"/>
</dbReference>
<feature type="binding site" evidence="3">
    <location>
        <position position="6"/>
    </location>
    <ligand>
        <name>a divalent metal cation</name>
        <dbReference type="ChEBI" id="CHEBI:60240"/>
        <label>1</label>
    </ligand>
</feature>
<evidence type="ECO:0000256" key="3">
    <source>
        <dbReference type="PIRSR" id="PIRSR005902-1"/>
    </source>
</evidence>
<gene>
    <name evidence="4" type="ORF">DRP44_02335</name>
</gene>
<dbReference type="PANTHER" id="PTHR46124">
    <property type="entry name" value="D-AMINOACYL-TRNA DEACYLASE"/>
    <property type="match status" value="1"/>
</dbReference>
<dbReference type="Pfam" id="PF01026">
    <property type="entry name" value="TatD_DNase"/>
    <property type="match status" value="1"/>
</dbReference>
<comment type="caution">
    <text evidence="4">The sequence shown here is derived from an EMBL/GenBank/DDBJ whole genome shotgun (WGS) entry which is preliminary data.</text>
</comment>
<protein>
    <submittedName>
        <fullName evidence="4">Hydrolase TatD</fullName>
    </submittedName>
</protein>
<dbReference type="InterPro" id="IPR015991">
    <property type="entry name" value="TatD/YcfH-like"/>
</dbReference>
<dbReference type="GO" id="GO:0004536">
    <property type="term" value="F:DNA nuclease activity"/>
    <property type="evidence" value="ECO:0007669"/>
    <property type="project" value="InterPro"/>
</dbReference>
<dbReference type="AlphaFoldDB" id="A0A660SBZ1"/>
<feature type="binding site" evidence="3">
    <location>
        <position position="151"/>
    </location>
    <ligand>
        <name>a divalent metal cation</name>
        <dbReference type="ChEBI" id="CHEBI:60240"/>
        <label>2</label>
    </ligand>
</feature>
<dbReference type="PROSITE" id="PS01091">
    <property type="entry name" value="TATD_3"/>
    <property type="match status" value="1"/>
</dbReference>
<dbReference type="CDD" id="cd01310">
    <property type="entry name" value="TatD_DNAse"/>
    <property type="match status" value="1"/>
</dbReference>
<evidence type="ECO:0000313" key="5">
    <source>
        <dbReference type="Proteomes" id="UP000282321"/>
    </source>
</evidence>
<dbReference type="PANTHER" id="PTHR46124:SF2">
    <property type="entry name" value="D-AMINOACYL-TRNA DEACYLASE"/>
    <property type="match status" value="1"/>
</dbReference>
<proteinExistence type="predicted"/>
<organism evidence="4 5">
    <name type="scientific">candidate division TA06 bacterium</name>
    <dbReference type="NCBI Taxonomy" id="2250710"/>
    <lineage>
        <taxon>Bacteria</taxon>
        <taxon>Bacteria division TA06</taxon>
    </lineage>
</organism>
<dbReference type="InterPro" id="IPR018228">
    <property type="entry name" value="DNase_TatD-rel_CS"/>
</dbReference>
<feature type="binding site" evidence="3">
    <location>
        <position position="92"/>
    </location>
    <ligand>
        <name>a divalent metal cation</name>
        <dbReference type="ChEBI" id="CHEBI:60240"/>
        <label>1</label>
    </ligand>
</feature>
<reference evidence="4 5" key="1">
    <citation type="submission" date="2018-06" db="EMBL/GenBank/DDBJ databases">
        <title>Extensive metabolic versatility and redundancy in microbially diverse, dynamic hydrothermal sediments.</title>
        <authorList>
            <person name="Dombrowski N."/>
            <person name="Teske A."/>
            <person name="Baker B.J."/>
        </authorList>
    </citation>
    <scope>NUCLEOTIDE SEQUENCE [LARGE SCALE GENOMIC DNA]</scope>
    <source>
        <strain evidence="4">B35_G9</strain>
    </source>
</reference>
<keyword evidence="1 3" id="KW-0479">Metal-binding</keyword>
<evidence type="ECO:0000256" key="1">
    <source>
        <dbReference type="ARBA" id="ARBA00022723"/>
    </source>
</evidence>
<feature type="binding site" evidence="3">
    <location>
        <position position="200"/>
    </location>
    <ligand>
        <name>a divalent metal cation</name>
        <dbReference type="ChEBI" id="CHEBI:60240"/>
        <label>1</label>
    </ligand>
</feature>
<dbReference type="GO" id="GO:0016788">
    <property type="term" value="F:hydrolase activity, acting on ester bonds"/>
    <property type="evidence" value="ECO:0007669"/>
    <property type="project" value="InterPro"/>
</dbReference>
<dbReference type="GO" id="GO:0005829">
    <property type="term" value="C:cytosol"/>
    <property type="evidence" value="ECO:0007669"/>
    <property type="project" value="TreeGrafter"/>
</dbReference>
<dbReference type="InterPro" id="IPR032466">
    <property type="entry name" value="Metal_Hydrolase"/>
</dbReference>
<dbReference type="PIRSF" id="PIRSF005902">
    <property type="entry name" value="DNase_TatD"/>
    <property type="match status" value="1"/>
</dbReference>